<name>A0A0Q3SFZ1_9BACI</name>
<feature type="transmembrane region" description="Helical" evidence="1">
    <location>
        <begin position="135"/>
        <end position="157"/>
    </location>
</feature>
<dbReference type="Proteomes" id="UP000050996">
    <property type="component" value="Unassembled WGS sequence"/>
</dbReference>
<feature type="transmembrane region" description="Helical" evidence="1">
    <location>
        <begin position="15"/>
        <end position="32"/>
    </location>
</feature>
<proteinExistence type="predicted"/>
<accession>A0A0Q3SFZ1</accession>
<keyword evidence="1" id="KW-0472">Membrane</keyword>
<feature type="transmembrane region" description="Helical" evidence="1">
    <location>
        <begin position="39"/>
        <end position="60"/>
    </location>
</feature>
<gene>
    <name evidence="2" type="ORF">AN957_06160</name>
</gene>
<sequence>MKVLTMPKSLDENEIFVLFVAMGLFLFFIILPKRFPLHLFILLFLINSYIGRTVDTSIAIRPFNIYDSFDGNTHEILDEITYSIVYPIYGYLFYYFYDKYYMIPSWILLIVWAASSTFFEWISTCFNVFQYHNWHILYSFFVYLLVFMFHILFFRWVTNQTKYSSERVKLIQGKRKKIVFMKKLKEE</sequence>
<protein>
    <submittedName>
        <fullName evidence="2">Uncharacterized protein</fullName>
    </submittedName>
</protein>
<dbReference type="EMBL" id="LJIX01000006">
    <property type="protein sequence ID" value="KQL18212.1"/>
    <property type="molecule type" value="Genomic_DNA"/>
</dbReference>
<reference evidence="2 3" key="1">
    <citation type="submission" date="2015-09" db="EMBL/GenBank/DDBJ databases">
        <title>Genome sequencing project for genomic taxonomy and phylogenomics of Bacillus-like bacteria.</title>
        <authorList>
            <person name="Liu B."/>
            <person name="Wang J."/>
            <person name="Zhu Y."/>
            <person name="Liu G."/>
            <person name="Chen Q."/>
            <person name="Chen Z."/>
            <person name="Lan J."/>
            <person name="Che J."/>
            <person name="Ge C."/>
            <person name="Shi H."/>
            <person name="Pan Z."/>
            <person name="Liu X."/>
        </authorList>
    </citation>
    <scope>NUCLEOTIDE SEQUENCE [LARGE SCALE GENOMIC DNA]</scope>
    <source>
        <strain evidence="2 3">FJAT-18043</strain>
    </source>
</reference>
<feature type="transmembrane region" description="Helical" evidence="1">
    <location>
        <begin position="106"/>
        <end position="129"/>
    </location>
</feature>
<dbReference type="RefSeq" id="WP_053474681.1">
    <property type="nucleotide sequence ID" value="NZ_CP041305.1"/>
</dbReference>
<keyword evidence="1" id="KW-0812">Transmembrane</keyword>
<dbReference type="AlphaFoldDB" id="A0A0Q3SFZ1"/>
<keyword evidence="1" id="KW-1133">Transmembrane helix</keyword>
<evidence type="ECO:0000313" key="2">
    <source>
        <dbReference type="EMBL" id="KQL18212.1"/>
    </source>
</evidence>
<feature type="transmembrane region" description="Helical" evidence="1">
    <location>
        <begin position="80"/>
        <end position="97"/>
    </location>
</feature>
<evidence type="ECO:0000313" key="3">
    <source>
        <dbReference type="Proteomes" id="UP000050996"/>
    </source>
</evidence>
<dbReference type="STRING" id="1637975.AN957_06160"/>
<organism evidence="2 3">
    <name type="scientific">Cytobacillus solani</name>
    <dbReference type="NCBI Taxonomy" id="1637975"/>
    <lineage>
        <taxon>Bacteria</taxon>
        <taxon>Bacillati</taxon>
        <taxon>Bacillota</taxon>
        <taxon>Bacilli</taxon>
        <taxon>Bacillales</taxon>
        <taxon>Bacillaceae</taxon>
        <taxon>Cytobacillus</taxon>
    </lineage>
</organism>
<comment type="caution">
    <text evidence="2">The sequence shown here is derived from an EMBL/GenBank/DDBJ whole genome shotgun (WGS) entry which is preliminary data.</text>
</comment>
<dbReference type="PATRIC" id="fig|1637975.4.peg.920"/>
<evidence type="ECO:0000256" key="1">
    <source>
        <dbReference type="SAM" id="Phobius"/>
    </source>
</evidence>
<keyword evidence="3" id="KW-1185">Reference proteome</keyword>